<evidence type="ECO:0000313" key="4">
    <source>
        <dbReference type="Proteomes" id="UP000606991"/>
    </source>
</evidence>
<evidence type="ECO:0000313" key="1">
    <source>
        <dbReference type="EMBL" id="MBJ7595524.1"/>
    </source>
</evidence>
<name>A0A2W6AYB6_9BACT</name>
<dbReference type="Proteomes" id="UP000248724">
    <property type="component" value="Unassembled WGS sequence"/>
</dbReference>
<dbReference type="Proteomes" id="UP000606991">
    <property type="component" value="Unassembled WGS sequence"/>
</dbReference>
<dbReference type="AlphaFoldDB" id="A0A2W6AYB6"/>
<reference evidence="2 3" key="1">
    <citation type="journal article" date="2017" name="Nature">
        <title>Atmospheric trace gases support primary production in Antarctic desert surface soil.</title>
        <authorList>
            <person name="Ji M."/>
            <person name="Greening C."/>
            <person name="Vanwonterghem I."/>
            <person name="Carere C.R."/>
            <person name="Bay S.K."/>
            <person name="Steen J.A."/>
            <person name="Montgomery K."/>
            <person name="Lines T."/>
            <person name="Beardall J."/>
            <person name="van Dorst J."/>
            <person name="Snape I."/>
            <person name="Stott M.B."/>
            <person name="Hugenholtz P."/>
            <person name="Ferrari B.C."/>
        </authorList>
    </citation>
    <scope>NUCLEOTIDE SEQUENCE [LARGE SCALE GENOMIC DNA]</scope>
    <source>
        <strain evidence="2">RRmetagenome_bin12</strain>
    </source>
</reference>
<reference evidence="2" key="2">
    <citation type="submission" date="2018-05" db="EMBL/GenBank/DDBJ databases">
        <authorList>
            <person name="Ferrari B."/>
        </authorList>
    </citation>
    <scope>NUCLEOTIDE SEQUENCE</scope>
    <source>
        <strain evidence="2">RRmetagenome_bin12</strain>
    </source>
</reference>
<accession>A0A934JWU3</accession>
<protein>
    <submittedName>
        <fullName evidence="2">Uncharacterized protein</fullName>
    </submittedName>
</protein>
<reference evidence="1 4" key="3">
    <citation type="submission" date="2020-10" db="EMBL/GenBank/DDBJ databases">
        <title>Ca. Dormibacterota MAGs.</title>
        <authorList>
            <person name="Montgomery K."/>
        </authorList>
    </citation>
    <scope>NUCLEOTIDE SEQUENCE [LARGE SCALE GENOMIC DNA]</scope>
    <source>
        <strain evidence="1">SC8812_S17_18</strain>
    </source>
</reference>
<dbReference type="RefSeq" id="WP_337312710.1">
    <property type="nucleotide sequence ID" value="NZ_JAEKNS010000124.1"/>
</dbReference>
<organism evidence="2 3">
    <name type="scientific">Candidatus Aeolococcus gillhamiae</name>
    <dbReference type="NCBI Taxonomy" id="3127015"/>
    <lineage>
        <taxon>Bacteria</taxon>
        <taxon>Bacillati</taxon>
        <taxon>Candidatus Dormiibacterota</taxon>
        <taxon>Candidatus Dormibacteria</taxon>
        <taxon>Candidatus Aeolococcales</taxon>
        <taxon>Candidatus Aeolococcaceae</taxon>
        <taxon>Candidatus Aeolococcus</taxon>
    </lineage>
</organism>
<dbReference type="EMBL" id="JAEKNS010000124">
    <property type="protein sequence ID" value="MBJ7595524.1"/>
    <property type="molecule type" value="Genomic_DNA"/>
</dbReference>
<evidence type="ECO:0000313" key="2">
    <source>
        <dbReference type="EMBL" id="PZR82981.1"/>
    </source>
</evidence>
<gene>
    <name evidence="2" type="ORF">DLM65_02895</name>
    <name evidence="1" type="ORF">JF886_11830</name>
</gene>
<accession>A0A2W6AYB6</accession>
<evidence type="ECO:0000313" key="3">
    <source>
        <dbReference type="Proteomes" id="UP000248724"/>
    </source>
</evidence>
<proteinExistence type="predicted"/>
<dbReference type="EMBL" id="QHBU01000050">
    <property type="protein sequence ID" value="PZR82981.1"/>
    <property type="molecule type" value="Genomic_DNA"/>
</dbReference>
<comment type="caution">
    <text evidence="2">The sequence shown here is derived from an EMBL/GenBank/DDBJ whole genome shotgun (WGS) entry which is preliminary data.</text>
</comment>
<sequence>MPVIDPCDNCGTPTPVYRLSAVILDGHMARICPRCVATEQARIDVPYSPRTDQGAIQPSTSRDAW</sequence>